<dbReference type="Gene3D" id="2.60.40.640">
    <property type="match status" value="1"/>
</dbReference>
<dbReference type="Pfam" id="PF00339">
    <property type="entry name" value="Arrestin_N"/>
    <property type="match status" value="1"/>
</dbReference>
<dbReference type="AlphaFoldDB" id="A0A8H6HNF1"/>
<feature type="compositionally biased region" description="Basic residues" evidence="1">
    <location>
        <begin position="767"/>
        <end position="776"/>
    </location>
</feature>
<comment type="caution">
    <text evidence="3">The sequence shown here is derived from an EMBL/GenBank/DDBJ whole genome shotgun (WGS) entry which is preliminary data.</text>
</comment>
<reference evidence="3 4" key="1">
    <citation type="submission" date="2020-07" db="EMBL/GenBank/DDBJ databases">
        <title>Comparative genomics of pyrophilous fungi reveals a link between fire events and developmental genes.</title>
        <authorList>
            <consortium name="DOE Joint Genome Institute"/>
            <person name="Steindorff A.S."/>
            <person name="Carver A."/>
            <person name="Calhoun S."/>
            <person name="Stillman K."/>
            <person name="Liu H."/>
            <person name="Lipzen A."/>
            <person name="Pangilinan J."/>
            <person name="Labutti K."/>
            <person name="Bruns T.D."/>
            <person name="Grigoriev I.V."/>
        </authorList>
    </citation>
    <scope>NUCLEOTIDE SEQUENCE [LARGE SCALE GENOMIC DNA]</scope>
    <source>
        <strain evidence="3 4">CBS 144469</strain>
    </source>
</reference>
<protein>
    <recommendedName>
        <fullName evidence="2">Arrestin-like N-terminal domain-containing protein</fullName>
    </recommendedName>
</protein>
<dbReference type="EMBL" id="JACGCI010000067">
    <property type="protein sequence ID" value="KAF6748973.1"/>
    <property type="molecule type" value="Genomic_DNA"/>
</dbReference>
<organism evidence="3 4">
    <name type="scientific">Ephemerocybe angulata</name>
    <dbReference type="NCBI Taxonomy" id="980116"/>
    <lineage>
        <taxon>Eukaryota</taxon>
        <taxon>Fungi</taxon>
        <taxon>Dikarya</taxon>
        <taxon>Basidiomycota</taxon>
        <taxon>Agaricomycotina</taxon>
        <taxon>Agaricomycetes</taxon>
        <taxon>Agaricomycetidae</taxon>
        <taxon>Agaricales</taxon>
        <taxon>Agaricineae</taxon>
        <taxon>Psathyrellaceae</taxon>
        <taxon>Ephemerocybe</taxon>
    </lineage>
</organism>
<name>A0A8H6HNF1_9AGAR</name>
<proteinExistence type="predicted"/>
<accession>A0A8H6HNF1</accession>
<keyword evidence="4" id="KW-1185">Reference proteome</keyword>
<gene>
    <name evidence="3" type="ORF">DFP72DRAFT_1143742</name>
</gene>
<evidence type="ECO:0000256" key="1">
    <source>
        <dbReference type="SAM" id="MobiDB-lite"/>
    </source>
</evidence>
<feature type="region of interest" description="Disordered" evidence="1">
    <location>
        <begin position="767"/>
        <end position="790"/>
    </location>
</feature>
<evidence type="ECO:0000259" key="2">
    <source>
        <dbReference type="Pfam" id="PF00339"/>
    </source>
</evidence>
<feature type="region of interest" description="Disordered" evidence="1">
    <location>
        <begin position="504"/>
        <end position="528"/>
    </location>
</feature>
<feature type="compositionally biased region" description="Polar residues" evidence="1">
    <location>
        <begin position="507"/>
        <end position="527"/>
    </location>
</feature>
<sequence length="1155" mass="127969">MRRWVAGLMVLRSPLNNNMECSMCGLDDPFVLLIMTSSVHHLNVLRKNVYDALAVLRTVMLCGWIPLGPSIVLHFPRDAKEPFLDSYIVVIFVIAPMDSTIASAKISYPNDIAGQRACSYNCLRHVSAPRFRTGIESVPEAIVVPPNKWKPRTLLVIPPYPSTPSLFTQPQTTLTSHLLIAPRPGERESLQAFDFCIEKNTNSAGDSYPWATLRLFSTVPAALQRPRYIGGENIKGSVMLNLKRPRTVTSIAVLLRGRMVTSSLSEGSHTFLEVVHPIWSKTSAAGPTSSATGKLQGFFEWPFSFPFPVEIRSTPSSAKRNISTITQGTGTYLTPQTVLERGVNANVTYEVVLKITTAGLLNTKHRGTYVPPPTRAVKELSTGMLRYYDEQGMDDEHSMEQMDGRHGKYGSITGRWSDTVHTPVYIPFAYLLLASSLASKFGCTFASPFASALGSGDMVTFCRTEPSFAVPVLDPLADSLFGDTSHGRGLVGSFSCVHDFDTHSEPRNTLQSSHGPSPTPDQRQTRQYPARRNAFCRDFAVSQARHEQFRNLPPPRRVAVRSPDALLAGRNSVASSSSWCFNKVPTAAGHLARRKNFCCVFAIPASVSKEQRSVTLRELPLPQALNPLAHRKNFCRVFVILGHGYFDSTPSSSLLENSLPSYQNAPNPQATSLAGRISVATSSCWVPYRQPTRTHSLIHQMFKSCTRFPPRLVALPHPSLTVTALASLAGNISVATSRFHIARQIPALQPENFGAWTVAFAKRRRTPGARCRRRRAPQAGSKRTLGVYSGTPGSDARVGHGYMDICRQRLTYAMGTSRRPNCGRAQMGAYFAESRSANNGQEFGRGWMRRTKFGLQEVKLQTLSARLRARMATARPRYTSIMTHRVSKPFGGDSIAKDRYDWTGWFWLANPPVYVAAGIELHWGLLQEPYGDRRLHIESPAETPIMIQGARHSPFTRRSVVNSSDLPARLPFRTLYTTTQSQLQGKKLAKPPHSVMPRTSALQTPILSSHTVGYHYVNMYVRISPPKTAPDPDTARSALALQRSEIGLGGQSCLNNGSSDRTYLRTFAGELHLGALNLDWALNSENAHYTAIPYEMDFKNSHHPSQGSCVWVTNSIHPIPFLRVKKAYLKHCISADPPTRPSHHSLRPPNARFAF</sequence>
<feature type="domain" description="Arrestin-like N-terminal" evidence="2">
    <location>
        <begin position="226"/>
        <end position="355"/>
    </location>
</feature>
<evidence type="ECO:0000313" key="3">
    <source>
        <dbReference type="EMBL" id="KAF6748973.1"/>
    </source>
</evidence>
<evidence type="ECO:0000313" key="4">
    <source>
        <dbReference type="Proteomes" id="UP000521943"/>
    </source>
</evidence>
<dbReference type="Proteomes" id="UP000521943">
    <property type="component" value="Unassembled WGS sequence"/>
</dbReference>
<dbReference type="InterPro" id="IPR014752">
    <property type="entry name" value="Arrestin-like_C"/>
</dbReference>
<dbReference type="InterPro" id="IPR011021">
    <property type="entry name" value="Arrestin-like_N"/>
</dbReference>